<accession>A0ABW7MY28</accession>
<keyword evidence="3" id="KW-1185">Reference proteome</keyword>
<proteinExistence type="predicted"/>
<dbReference type="EMBL" id="JBAWKB010000002">
    <property type="protein sequence ID" value="MFH6771731.1"/>
    <property type="molecule type" value="Genomic_DNA"/>
</dbReference>
<protein>
    <submittedName>
        <fullName evidence="2">Uncharacterized protein</fullName>
    </submittedName>
</protein>
<dbReference type="Proteomes" id="UP001610100">
    <property type="component" value="Unassembled WGS sequence"/>
</dbReference>
<sequence length="88" mass="10144">MGGEGFMMHANKSLKENRSLLAKRKDKQNLQGSYAKVKLAKFPKATSEQLEKIRKRMQAENRRNKIILIISFALISIVVTSFIFLYLN</sequence>
<keyword evidence="1" id="KW-0472">Membrane</keyword>
<reference evidence="2 3" key="1">
    <citation type="submission" date="2024-02" db="EMBL/GenBank/DDBJ databases">
        <title>A Gaetbulibacter species isolated from tidal flats and genomic insights of their niches.</title>
        <authorList>
            <person name="Ye Y."/>
        </authorList>
    </citation>
    <scope>NUCLEOTIDE SEQUENCE [LARGE SCALE GENOMIC DNA]</scope>
    <source>
        <strain evidence="2 3">KYW382</strain>
    </source>
</reference>
<evidence type="ECO:0000313" key="2">
    <source>
        <dbReference type="EMBL" id="MFH6771731.1"/>
    </source>
</evidence>
<gene>
    <name evidence="2" type="ORF">V8G58_07265</name>
</gene>
<name>A0ABW7MY28_9FLAO</name>
<keyword evidence="1" id="KW-0812">Transmembrane</keyword>
<evidence type="ECO:0000313" key="3">
    <source>
        <dbReference type="Proteomes" id="UP001610100"/>
    </source>
</evidence>
<feature type="transmembrane region" description="Helical" evidence="1">
    <location>
        <begin position="66"/>
        <end position="87"/>
    </location>
</feature>
<keyword evidence="1" id="KW-1133">Transmembrane helix</keyword>
<organism evidence="2 3">
    <name type="scientific">Gaetbulibacter aestuarii</name>
    <dbReference type="NCBI Taxonomy" id="1502358"/>
    <lineage>
        <taxon>Bacteria</taxon>
        <taxon>Pseudomonadati</taxon>
        <taxon>Bacteroidota</taxon>
        <taxon>Flavobacteriia</taxon>
        <taxon>Flavobacteriales</taxon>
        <taxon>Flavobacteriaceae</taxon>
        <taxon>Gaetbulibacter</taxon>
    </lineage>
</organism>
<evidence type="ECO:0000256" key="1">
    <source>
        <dbReference type="SAM" id="Phobius"/>
    </source>
</evidence>
<dbReference type="RefSeq" id="WP_344740905.1">
    <property type="nucleotide sequence ID" value="NZ_BAABAY010000002.1"/>
</dbReference>
<comment type="caution">
    <text evidence="2">The sequence shown here is derived from an EMBL/GenBank/DDBJ whole genome shotgun (WGS) entry which is preliminary data.</text>
</comment>